<dbReference type="OrthoDB" id="5343004at2"/>
<name>A0A2U8FDJ0_9HELI</name>
<comment type="similarity">
    <text evidence="1">Belongs to the universal stress protein A family.</text>
</comment>
<dbReference type="InterPro" id="IPR006015">
    <property type="entry name" value="Universal_stress_UspA"/>
</dbReference>
<feature type="domain" description="UspA" evidence="2">
    <location>
        <begin position="3"/>
        <end position="133"/>
    </location>
</feature>
<dbReference type="InterPro" id="IPR014729">
    <property type="entry name" value="Rossmann-like_a/b/a_fold"/>
</dbReference>
<proteinExistence type="inferred from homology"/>
<dbReference type="PANTHER" id="PTHR46268:SF15">
    <property type="entry name" value="UNIVERSAL STRESS PROTEIN HP_0031"/>
    <property type="match status" value="1"/>
</dbReference>
<accession>A0A2U8FDJ0</accession>
<dbReference type="AlphaFoldDB" id="A0A2U8FDJ0"/>
<dbReference type="SUPFAM" id="SSF52402">
    <property type="entry name" value="Adenine nucleotide alpha hydrolases-like"/>
    <property type="match status" value="2"/>
</dbReference>
<gene>
    <name evidence="3" type="ORF">CDV25_05525</name>
</gene>
<dbReference type="InterPro" id="IPR006016">
    <property type="entry name" value="UspA"/>
</dbReference>
<dbReference type="Proteomes" id="UP000244890">
    <property type="component" value="Chromosome"/>
</dbReference>
<dbReference type="Gene3D" id="3.40.50.620">
    <property type="entry name" value="HUPs"/>
    <property type="match status" value="2"/>
</dbReference>
<dbReference type="EMBL" id="CP021886">
    <property type="protein sequence ID" value="AWI34282.1"/>
    <property type="molecule type" value="Genomic_DNA"/>
</dbReference>
<dbReference type="RefSeq" id="WP_108911108.1">
    <property type="nucleotide sequence ID" value="NZ_CP021886.1"/>
</dbReference>
<evidence type="ECO:0000313" key="4">
    <source>
        <dbReference type="Proteomes" id="UP000244890"/>
    </source>
</evidence>
<protein>
    <recommendedName>
        <fullName evidence="2">UspA domain-containing protein</fullName>
    </recommendedName>
</protein>
<reference evidence="3 4" key="1">
    <citation type="submission" date="2017-06" db="EMBL/GenBank/DDBJ databases">
        <title>Complete genome of Helicobacter apodemus.</title>
        <authorList>
            <person name="Cho S."/>
        </authorList>
    </citation>
    <scope>NUCLEOTIDE SEQUENCE [LARGE SCALE GENOMIC DNA]</scope>
    <source>
        <strain evidence="4">SNUVETPUB-15-01</strain>
    </source>
</reference>
<dbReference type="PRINTS" id="PR01438">
    <property type="entry name" value="UNVRSLSTRESS"/>
</dbReference>
<dbReference type="PANTHER" id="PTHR46268">
    <property type="entry name" value="STRESS RESPONSE PROTEIN NHAX"/>
    <property type="match status" value="1"/>
</dbReference>
<dbReference type="KEGG" id="had:CDV25_05525"/>
<dbReference type="CDD" id="cd00293">
    <property type="entry name" value="USP-like"/>
    <property type="match status" value="1"/>
</dbReference>
<sequence>MKNRIAVATDFSQNSLIAISKALYLAKKSKSTLDVVHIVEHSIFHDPKQSKRTGKEALAKFILEHFPSPEVVIQEFCYVGSIVKGICKHIKERECKLLCVGSAGENHHLTEILLGSTAKQIVKKSQIPVLVTKNESLPDYINAFSPTDFSNNSLKLAKVTKKLFDNIKITFYHMINRPFEIRLGHYGADDEQISKYNKSAEEKAKEQSKKFLKELDKNNVNMVLDSGILTYTRLLSVAESKNSSLVVLPTSGKVSFFALDVLEHSNLDVLICKF</sequence>
<dbReference type="Pfam" id="PF00582">
    <property type="entry name" value="Usp"/>
    <property type="match status" value="1"/>
</dbReference>
<organism evidence="3 4">
    <name type="scientific">Helicobacter apodemus</name>
    <dbReference type="NCBI Taxonomy" id="135569"/>
    <lineage>
        <taxon>Bacteria</taxon>
        <taxon>Pseudomonadati</taxon>
        <taxon>Campylobacterota</taxon>
        <taxon>Epsilonproteobacteria</taxon>
        <taxon>Campylobacterales</taxon>
        <taxon>Helicobacteraceae</taxon>
        <taxon>Helicobacter</taxon>
    </lineage>
</organism>
<evidence type="ECO:0000256" key="1">
    <source>
        <dbReference type="ARBA" id="ARBA00008791"/>
    </source>
</evidence>
<evidence type="ECO:0000259" key="2">
    <source>
        <dbReference type="Pfam" id="PF00582"/>
    </source>
</evidence>
<evidence type="ECO:0000313" key="3">
    <source>
        <dbReference type="EMBL" id="AWI34282.1"/>
    </source>
</evidence>